<dbReference type="AlphaFoldDB" id="A0A317XV52"/>
<evidence type="ECO:0000313" key="2">
    <source>
        <dbReference type="Proteomes" id="UP000246740"/>
    </source>
</evidence>
<dbReference type="Proteomes" id="UP000246740">
    <property type="component" value="Unassembled WGS sequence"/>
</dbReference>
<reference evidence="1 2" key="1">
    <citation type="journal article" date="2018" name="Mol. Biol. Evol.">
        <title>Broad Genomic Sampling Reveals a Smut Pathogenic Ancestry of the Fungal Clade Ustilaginomycotina.</title>
        <authorList>
            <person name="Kijpornyongpan T."/>
            <person name="Mondo S.J."/>
            <person name="Barry K."/>
            <person name="Sandor L."/>
            <person name="Lee J."/>
            <person name="Lipzen A."/>
            <person name="Pangilinan J."/>
            <person name="LaButti K."/>
            <person name="Hainaut M."/>
            <person name="Henrissat B."/>
            <person name="Grigoriev I.V."/>
            <person name="Spatafora J.W."/>
            <person name="Aime M.C."/>
        </authorList>
    </citation>
    <scope>NUCLEOTIDE SEQUENCE [LARGE SCALE GENOMIC DNA]</scope>
    <source>
        <strain evidence="1 2">MCA 3645</strain>
    </source>
</reference>
<dbReference type="InParanoid" id="A0A317XV52"/>
<accession>A0A317XV52</accession>
<keyword evidence="2" id="KW-1185">Reference proteome</keyword>
<sequence length="108" mass="11702">MPLGGGIAAVLPRPCQFESCRSRGCHALALTSANRQSDQPSFNPRLPFPPRLNLVVCSSYWKTMSLLSAHPAVWRIQLRSARYPCFVCVCALPVSTSSIATAAARPCL</sequence>
<dbReference type="EMBL" id="KZ819189">
    <property type="protein sequence ID" value="PWZ01778.1"/>
    <property type="molecule type" value="Genomic_DNA"/>
</dbReference>
<proteinExistence type="predicted"/>
<organism evidence="1 2">
    <name type="scientific">Testicularia cyperi</name>
    <dbReference type="NCBI Taxonomy" id="1882483"/>
    <lineage>
        <taxon>Eukaryota</taxon>
        <taxon>Fungi</taxon>
        <taxon>Dikarya</taxon>
        <taxon>Basidiomycota</taxon>
        <taxon>Ustilaginomycotina</taxon>
        <taxon>Ustilaginomycetes</taxon>
        <taxon>Ustilaginales</taxon>
        <taxon>Anthracoideaceae</taxon>
        <taxon>Testicularia</taxon>
    </lineage>
</organism>
<protein>
    <submittedName>
        <fullName evidence="1">Uncharacterized protein</fullName>
    </submittedName>
</protein>
<evidence type="ECO:0000313" key="1">
    <source>
        <dbReference type="EMBL" id="PWZ01778.1"/>
    </source>
</evidence>
<gene>
    <name evidence="1" type="ORF">BCV70DRAFT_51083</name>
</gene>
<name>A0A317XV52_9BASI</name>